<protein>
    <recommendedName>
        <fullName evidence="2">Peptidase metallopeptidase domain-containing protein</fullName>
    </recommendedName>
</protein>
<dbReference type="Gene3D" id="3.40.390.10">
    <property type="entry name" value="Collagenase (Catalytic Domain)"/>
    <property type="match status" value="1"/>
</dbReference>
<keyword evidence="4" id="KW-1185">Reference proteome</keyword>
<proteinExistence type="predicted"/>
<organism evidence="3 4">
    <name type="scientific">Paraphoma chrysanthemicola</name>
    <dbReference type="NCBI Taxonomy" id="798071"/>
    <lineage>
        <taxon>Eukaryota</taxon>
        <taxon>Fungi</taxon>
        <taxon>Dikarya</taxon>
        <taxon>Ascomycota</taxon>
        <taxon>Pezizomycotina</taxon>
        <taxon>Dothideomycetes</taxon>
        <taxon>Pleosporomycetidae</taxon>
        <taxon>Pleosporales</taxon>
        <taxon>Pleosporineae</taxon>
        <taxon>Phaeosphaeriaceae</taxon>
        <taxon>Paraphoma</taxon>
    </lineage>
</organism>
<comment type="caution">
    <text evidence="3">The sequence shown here is derived from an EMBL/GenBank/DDBJ whole genome shotgun (WGS) entry which is preliminary data.</text>
</comment>
<sequence>MLLSFLLALLALVAACPPPLNDFKYLGNDTHTTADMIRALVAQTPGGMGWSEIVTQSGIARTAWPDGNVQYCFTNQAARTNFGDDIKAAWKLWHDRIGDASAANGHNLRFREYTAQDGSHPFCHLSNSENWNPKVPHDVAAFDEDHTAGVQAWSITGYMPSDFNDDPDRHGSRFNVESKNKYPYDYWITTVAHELGHVFGFWHEQQRWDRNYYVHFDCTKLKGYAGAKAKVDKEGKYKMDEICNNYFLATLYGFGIIRDFDTIDHTEWNDGVDYPLIITSDLEFDDESIMLYSSAEFIEDGHDSTDVMQVPLAFWKNRHVGFDPPEHFTKADLELIPVNWEVSDGDYEGVKHVYPWE</sequence>
<dbReference type="GO" id="GO:0006508">
    <property type="term" value="P:proteolysis"/>
    <property type="evidence" value="ECO:0007669"/>
    <property type="project" value="InterPro"/>
</dbReference>
<dbReference type="PANTHER" id="PTHR10127">
    <property type="entry name" value="DISCOIDIN, CUB, EGF, LAMININ , AND ZINC METALLOPROTEASE DOMAIN CONTAINING"/>
    <property type="match status" value="1"/>
</dbReference>
<name>A0A8K0R5X3_9PLEO</name>
<feature type="signal peptide" evidence="1">
    <location>
        <begin position="1"/>
        <end position="15"/>
    </location>
</feature>
<dbReference type="InterPro" id="IPR006026">
    <property type="entry name" value="Peptidase_Metallo"/>
</dbReference>
<dbReference type="InterPro" id="IPR001506">
    <property type="entry name" value="Peptidase_M12A"/>
</dbReference>
<dbReference type="AlphaFoldDB" id="A0A8K0R5X3"/>
<evidence type="ECO:0000256" key="1">
    <source>
        <dbReference type="SAM" id="SignalP"/>
    </source>
</evidence>
<dbReference type="Pfam" id="PF01400">
    <property type="entry name" value="Astacin"/>
    <property type="match status" value="1"/>
</dbReference>
<dbReference type="EMBL" id="JAGMVJ010000011">
    <property type="protein sequence ID" value="KAH7086474.1"/>
    <property type="molecule type" value="Genomic_DNA"/>
</dbReference>
<dbReference type="SUPFAM" id="SSF55486">
    <property type="entry name" value="Metalloproteases ('zincins'), catalytic domain"/>
    <property type="match status" value="1"/>
</dbReference>
<evidence type="ECO:0000259" key="2">
    <source>
        <dbReference type="SMART" id="SM00235"/>
    </source>
</evidence>
<dbReference type="OrthoDB" id="291007at2759"/>
<gene>
    <name evidence="3" type="ORF">FB567DRAFT_603521</name>
</gene>
<accession>A0A8K0R5X3</accession>
<dbReference type="InterPro" id="IPR024079">
    <property type="entry name" value="MetalloPept_cat_dom_sf"/>
</dbReference>
<dbReference type="GO" id="GO:0004222">
    <property type="term" value="F:metalloendopeptidase activity"/>
    <property type="evidence" value="ECO:0007669"/>
    <property type="project" value="InterPro"/>
</dbReference>
<dbReference type="PANTHER" id="PTHR10127:SF850">
    <property type="entry name" value="METALLOENDOPEPTIDASE"/>
    <property type="match status" value="1"/>
</dbReference>
<evidence type="ECO:0000313" key="4">
    <source>
        <dbReference type="Proteomes" id="UP000813461"/>
    </source>
</evidence>
<reference evidence="3" key="1">
    <citation type="journal article" date="2021" name="Nat. Commun.">
        <title>Genetic determinants of endophytism in the Arabidopsis root mycobiome.</title>
        <authorList>
            <person name="Mesny F."/>
            <person name="Miyauchi S."/>
            <person name="Thiergart T."/>
            <person name="Pickel B."/>
            <person name="Atanasova L."/>
            <person name="Karlsson M."/>
            <person name="Huettel B."/>
            <person name="Barry K.W."/>
            <person name="Haridas S."/>
            <person name="Chen C."/>
            <person name="Bauer D."/>
            <person name="Andreopoulos W."/>
            <person name="Pangilinan J."/>
            <person name="LaButti K."/>
            <person name="Riley R."/>
            <person name="Lipzen A."/>
            <person name="Clum A."/>
            <person name="Drula E."/>
            <person name="Henrissat B."/>
            <person name="Kohler A."/>
            <person name="Grigoriev I.V."/>
            <person name="Martin F.M."/>
            <person name="Hacquard S."/>
        </authorList>
    </citation>
    <scope>NUCLEOTIDE SEQUENCE</scope>
    <source>
        <strain evidence="3">MPI-SDFR-AT-0120</strain>
    </source>
</reference>
<feature type="domain" description="Peptidase metallopeptidase" evidence="2">
    <location>
        <begin position="60"/>
        <end position="239"/>
    </location>
</feature>
<keyword evidence="1" id="KW-0732">Signal</keyword>
<feature type="chain" id="PRO_5035445572" description="Peptidase metallopeptidase domain-containing protein" evidence="1">
    <location>
        <begin position="16"/>
        <end position="357"/>
    </location>
</feature>
<evidence type="ECO:0000313" key="3">
    <source>
        <dbReference type="EMBL" id="KAH7086474.1"/>
    </source>
</evidence>
<dbReference type="GO" id="GO:0008270">
    <property type="term" value="F:zinc ion binding"/>
    <property type="evidence" value="ECO:0007669"/>
    <property type="project" value="InterPro"/>
</dbReference>
<dbReference type="SMART" id="SM00235">
    <property type="entry name" value="ZnMc"/>
    <property type="match status" value="1"/>
</dbReference>
<dbReference type="Proteomes" id="UP000813461">
    <property type="component" value="Unassembled WGS sequence"/>
</dbReference>